<keyword evidence="4" id="KW-1185">Reference proteome</keyword>
<reference evidence="3 4" key="1">
    <citation type="journal article" date="2015" name="Microbes Environ.">
        <title>Distribution and evolution of nitrogen fixation genes in the phylum bacteroidetes.</title>
        <authorList>
            <person name="Inoue J."/>
            <person name="Oshima K."/>
            <person name="Suda W."/>
            <person name="Sakamoto M."/>
            <person name="Iino T."/>
            <person name="Noda S."/>
            <person name="Hongoh Y."/>
            <person name="Hattori M."/>
            <person name="Ohkuma M."/>
        </authorList>
    </citation>
    <scope>NUCLEOTIDE SEQUENCE [LARGE SCALE GENOMIC DNA]</scope>
    <source>
        <strain evidence="3">JCM 15548</strain>
    </source>
</reference>
<accession>A0A0E9LXR3</accession>
<organism evidence="3 4">
    <name type="scientific">Geofilum rubicundum JCM 15548</name>
    <dbReference type="NCBI Taxonomy" id="1236989"/>
    <lineage>
        <taxon>Bacteria</taxon>
        <taxon>Pseudomonadati</taxon>
        <taxon>Bacteroidota</taxon>
        <taxon>Bacteroidia</taxon>
        <taxon>Marinilabiliales</taxon>
        <taxon>Marinilabiliaceae</taxon>
        <taxon>Geofilum</taxon>
    </lineage>
</organism>
<evidence type="ECO:0000256" key="2">
    <source>
        <dbReference type="SAM" id="Phobius"/>
    </source>
</evidence>
<gene>
    <name evidence="3" type="ORF">JCM15548_12283</name>
</gene>
<feature type="transmembrane region" description="Helical" evidence="2">
    <location>
        <begin position="91"/>
        <end position="111"/>
    </location>
</feature>
<proteinExistence type="predicted"/>
<evidence type="ECO:0000313" key="4">
    <source>
        <dbReference type="Proteomes" id="UP000032900"/>
    </source>
</evidence>
<dbReference type="InterPro" id="IPR036259">
    <property type="entry name" value="MFS_trans_sf"/>
</dbReference>
<keyword evidence="2" id="KW-0812">Transmembrane</keyword>
<dbReference type="Proteomes" id="UP000032900">
    <property type="component" value="Unassembled WGS sequence"/>
</dbReference>
<feature type="repeat" description="TPR" evidence="1">
    <location>
        <begin position="476"/>
        <end position="509"/>
    </location>
</feature>
<dbReference type="PROSITE" id="PS50005">
    <property type="entry name" value="TPR"/>
    <property type="match status" value="1"/>
</dbReference>
<dbReference type="STRING" id="1236989.JCM15548_12283"/>
<keyword evidence="1" id="KW-0802">TPR repeat</keyword>
<dbReference type="SUPFAM" id="SSF103473">
    <property type="entry name" value="MFS general substrate transporter"/>
    <property type="match status" value="1"/>
</dbReference>
<feature type="transmembrane region" description="Helical" evidence="2">
    <location>
        <begin position="147"/>
        <end position="168"/>
    </location>
</feature>
<evidence type="ECO:0000256" key="1">
    <source>
        <dbReference type="PROSITE-ProRule" id="PRU00339"/>
    </source>
</evidence>
<sequence length="608" mass="70411">MTVNDDSGRSQNIQLPTFIENVRFFFNYQVRHMYFRYFMWNFAGRQNDIQGHGEIHKGNWISGIPFLDNMMYGDQDNLPDTYKENPARNKYYLLPLLLGVLGLAFQSGSNVKGKRDFWVVMLLFFFTGLAIVLYLNQTPLQPRERDYAFAGSFYAFAIWIGLGMLPLISGLKRLMSGMPATIIASGAALLLVPGIMAKENWDDHDRSHRSIARDIAFNYLNTIGENGIIFTNGDNDTFPLWYAQEVEGIRTDVRVTNLSYLQTDWYIDQMKRKAYESDPLPISMDHDQYVLGKRDVVYVLDRIEGDVDLKEAIRFLASDNERTKKIPQYRGRIEHLPSTSFRIPADSAKIMEKGIVSEKYAHLVRPEMLIDLNKERILKNEVMVLDLLAHNDWERPIYYAVTVGSENYVGLENYFQLEGFGYQIVPVRSESEDGQYGRVDTEKMYDNVMNTFIFDGWNDPRVYLDENHQRMGINMRNNLSRLATALIEEGDHERAVEVLDKTMEVLPADRIPHNYFSMFIAEAYYQAGDAEKGDEMALGLADENFQELNFFTNLKPSLRNNSMSDIQRSMAIYAEVLRVLRNNNRDEVISEVEARYEGLFQRLGFFEN</sequence>
<dbReference type="InterPro" id="IPR019734">
    <property type="entry name" value="TPR_rpt"/>
</dbReference>
<dbReference type="PANTHER" id="PTHR16214">
    <property type="entry name" value="TRANSMEMBRANE PROTEIN 260"/>
    <property type="match status" value="1"/>
</dbReference>
<evidence type="ECO:0000313" key="3">
    <source>
        <dbReference type="EMBL" id="GAO30039.1"/>
    </source>
</evidence>
<name>A0A0E9LXR3_9BACT</name>
<keyword evidence="2" id="KW-0472">Membrane</keyword>
<protein>
    <submittedName>
        <fullName evidence="3">Membrane protein</fullName>
    </submittedName>
</protein>
<comment type="caution">
    <text evidence="3">The sequence shown here is derived from an EMBL/GenBank/DDBJ whole genome shotgun (WGS) entry which is preliminary data.</text>
</comment>
<keyword evidence="2" id="KW-1133">Transmembrane helix</keyword>
<dbReference type="EMBL" id="BAZW01000017">
    <property type="protein sequence ID" value="GAO30039.1"/>
    <property type="molecule type" value="Genomic_DNA"/>
</dbReference>
<feature type="transmembrane region" description="Helical" evidence="2">
    <location>
        <begin position="117"/>
        <end position="135"/>
    </location>
</feature>
<dbReference type="PANTHER" id="PTHR16214:SF3">
    <property type="entry name" value="TRANSMEMBRANE PROTEIN 260"/>
    <property type="match status" value="1"/>
</dbReference>
<dbReference type="InterPro" id="IPR052724">
    <property type="entry name" value="GT117_domain-containing"/>
</dbReference>
<dbReference type="AlphaFoldDB" id="A0A0E9LXR3"/>